<name>A0AAV3TCF2_9EURY</name>
<sequence>MVLKRLLGSKASRSLTVVSALAQAAREFRRGDSKAGAVLVGLGALAYRSTVASVLAQGFLWWYRRRGGAAESAGASEEIESVLP</sequence>
<keyword evidence="2" id="KW-1185">Reference proteome</keyword>
<dbReference type="AlphaFoldDB" id="A0AAV3TCF2"/>
<dbReference type="RefSeq" id="WP_343774459.1">
    <property type="nucleotide sequence ID" value="NZ_BAAADV010000007.1"/>
</dbReference>
<reference evidence="1 2" key="1">
    <citation type="journal article" date="2019" name="Int. J. Syst. Evol. Microbiol.">
        <title>The Global Catalogue of Microorganisms (GCM) 10K type strain sequencing project: providing services to taxonomists for standard genome sequencing and annotation.</title>
        <authorList>
            <consortium name="The Broad Institute Genomics Platform"/>
            <consortium name="The Broad Institute Genome Sequencing Center for Infectious Disease"/>
            <person name="Wu L."/>
            <person name="Ma J."/>
        </authorList>
    </citation>
    <scope>NUCLEOTIDE SEQUENCE [LARGE SCALE GENOMIC DNA]</scope>
    <source>
        <strain evidence="1 2">JCM 16328</strain>
    </source>
</reference>
<evidence type="ECO:0000313" key="2">
    <source>
        <dbReference type="Proteomes" id="UP001500420"/>
    </source>
</evidence>
<protein>
    <submittedName>
        <fullName evidence="1">Uncharacterized protein</fullName>
    </submittedName>
</protein>
<comment type="caution">
    <text evidence="1">The sequence shown here is derived from an EMBL/GenBank/DDBJ whole genome shotgun (WGS) entry which is preliminary data.</text>
</comment>
<accession>A0AAV3TCF2</accession>
<organism evidence="1 2">
    <name type="scientific">Natronoarchaeum mannanilyticum</name>
    <dbReference type="NCBI Taxonomy" id="926360"/>
    <lineage>
        <taxon>Archaea</taxon>
        <taxon>Methanobacteriati</taxon>
        <taxon>Methanobacteriota</taxon>
        <taxon>Stenosarchaea group</taxon>
        <taxon>Halobacteria</taxon>
        <taxon>Halobacteriales</taxon>
        <taxon>Natronoarchaeaceae</taxon>
    </lineage>
</organism>
<proteinExistence type="predicted"/>
<dbReference type="EMBL" id="BAAADV010000007">
    <property type="protein sequence ID" value="GAA0676836.1"/>
    <property type="molecule type" value="Genomic_DNA"/>
</dbReference>
<dbReference type="Proteomes" id="UP001500420">
    <property type="component" value="Unassembled WGS sequence"/>
</dbReference>
<gene>
    <name evidence="1" type="ORF">GCM10009020_25830</name>
</gene>
<evidence type="ECO:0000313" key="1">
    <source>
        <dbReference type="EMBL" id="GAA0676836.1"/>
    </source>
</evidence>